<comment type="caution">
    <text evidence="7">The sequence shown here is derived from an EMBL/GenBank/DDBJ whole genome shotgun (WGS) entry which is preliminary data.</text>
</comment>
<keyword evidence="3" id="KW-0731">Sigma factor</keyword>
<dbReference type="PANTHER" id="PTHR43133">
    <property type="entry name" value="RNA POLYMERASE ECF-TYPE SIGMA FACTO"/>
    <property type="match status" value="1"/>
</dbReference>
<dbReference type="Pfam" id="PF08281">
    <property type="entry name" value="Sigma70_r4_2"/>
    <property type="match status" value="1"/>
</dbReference>
<dbReference type="InterPro" id="IPR013325">
    <property type="entry name" value="RNA_pol_sigma_r2"/>
</dbReference>
<dbReference type="NCBIfam" id="NF006930">
    <property type="entry name" value="PRK09415.1"/>
    <property type="match status" value="1"/>
</dbReference>
<dbReference type="InterPro" id="IPR036388">
    <property type="entry name" value="WH-like_DNA-bd_sf"/>
</dbReference>
<keyword evidence="2" id="KW-0805">Transcription regulation</keyword>
<dbReference type="InterPro" id="IPR013249">
    <property type="entry name" value="RNA_pol_sigma70_r4_t2"/>
</dbReference>
<evidence type="ECO:0000256" key="1">
    <source>
        <dbReference type="ARBA" id="ARBA00010641"/>
    </source>
</evidence>
<evidence type="ECO:0000259" key="6">
    <source>
        <dbReference type="Pfam" id="PF08281"/>
    </source>
</evidence>
<dbReference type="PANTHER" id="PTHR43133:SF60">
    <property type="entry name" value="RNA POLYMERASE SIGMA FACTOR SIGV"/>
    <property type="match status" value="1"/>
</dbReference>
<evidence type="ECO:0000313" key="8">
    <source>
        <dbReference type="Proteomes" id="UP001596549"/>
    </source>
</evidence>
<dbReference type="SUPFAM" id="SSF88946">
    <property type="entry name" value="Sigma2 domain of RNA polymerase sigma factors"/>
    <property type="match status" value="1"/>
</dbReference>
<evidence type="ECO:0000256" key="2">
    <source>
        <dbReference type="ARBA" id="ARBA00023015"/>
    </source>
</evidence>
<evidence type="ECO:0000256" key="4">
    <source>
        <dbReference type="ARBA" id="ARBA00023163"/>
    </source>
</evidence>
<evidence type="ECO:0000259" key="5">
    <source>
        <dbReference type="Pfam" id="PF04542"/>
    </source>
</evidence>
<reference evidence="8" key="1">
    <citation type="journal article" date="2019" name="Int. J. Syst. Evol. Microbiol.">
        <title>The Global Catalogue of Microorganisms (GCM) 10K type strain sequencing project: providing services to taxonomists for standard genome sequencing and annotation.</title>
        <authorList>
            <consortium name="The Broad Institute Genomics Platform"/>
            <consortium name="The Broad Institute Genome Sequencing Center for Infectious Disease"/>
            <person name="Wu L."/>
            <person name="Ma J."/>
        </authorList>
    </citation>
    <scope>NUCLEOTIDE SEQUENCE [LARGE SCALE GENOMIC DNA]</scope>
    <source>
        <strain evidence="8">NBRC 106396</strain>
    </source>
</reference>
<dbReference type="InterPro" id="IPR013324">
    <property type="entry name" value="RNA_pol_sigma_r3/r4-like"/>
</dbReference>
<keyword evidence="8" id="KW-1185">Reference proteome</keyword>
<dbReference type="InterPro" id="IPR014284">
    <property type="entry name" value="RNA_pol_sigma-70_dom"/>
</dbReference>
<dbReference type="Gene3D" id="1.10.10.10">
    <property type="entry name" value="Winged helix-like DNA-binding domain superfamily/Winged helix DNA-binding domain"/>
    <property type="match status" value="1"/>
</dbReference>
<dbReference type="CDD" id="cd06171">
    <property type="entry name" value="Sigma70_r4"/>
    <property type="match status" value="1"/>
</dbReference>
<dbReference type="InterPro" id="IPR039425">
    <property type="entry name" value="RNA_pol_sigma-70-like"/>
</dbReference>
<dbReference type="Pfam" id="PF04542">
    <property type="entry name" value="Sigma70_r2"/>
    <property type="match status" value="1"/>
</dbReference>
<gene>
    <name evidence="7" type="ORF">ACFQPF_06955</name>
</gene>
<accession>A0ABW2NTP3</accession>
<feature type="domain" description="RNA polymerase sigma-70 region 2" evidence="5">
    <location>
        <begin position="23"/>
        <end position="86"/>
    </location>
</feature>
<dbReference type="NCBIfam" id="TIGR02937">
    <property type="entry name" value="sigma70-ECF"/>
    <property type="match status" value="1"/>
</dbReference>
<dbReference type="InterPro" id="IPR007627">
    <property type="entry name" value="RNA_pol_sigma70_r2"/>
</dbReference>
<dbReference type="RefSeq" id="WP_379747950.1">
    <property type="nucleotide sequence ID" value="NZ_JBHTCP010000013.1"/>
</dbReference>
<keyword evidence="4" id="KW-0804">Transcription</keyword>
<protein>
    <submittedName>
        <fullName evidence="7">Sigma-70 family RNA polymerase sigma factor</fullName>
    </submittedName>
</protein>
<sequence>MNTVDEELDWRSESNEDAIVFFMRQYGEEIKRLVFTFVKNWEHAEDITQDVFVTLYTKLDTFRGDSAVRSWIYSIAINRSKDFLKSWHYRKIAFTDKWLPLAASSGTSVEEDVITQTDNKMLSDSVLQLPLKYREVILLYYYKQFSIKEISDMTEISEATLKTRLIRGRSKLQEIFMKNGGQL</sequence>
<dbReference type="SUPFAM" id="SSF88659">
    <property type="entry name" value="Sigma3 and sigma4 domains of RNA polymerase sigma factors"/>
    <property type="match status" value="1"/>
</dbReference>
<dbReference type="EMBL" id="JBHTCP010000013">
    <property type="protein sequence ID" value="MFC7371409.1"/>
    <property type="molecule type" value="Genomic_DNA"/>
</dbReference>
<dbReference type="Gene3D" id="1.10.1740.10">
    <property type="match status" value="1"/>
</dbReference>
<feature type="domain" description="RNA polymerase sigma factor 70 region 4 type 2" evidence="6">
    <location>
        <begin position="124"/>
        <end position="172"/>
    </location>
</feature>
<organism evidence="7 8">
    <name type="scientific">Fictibacillus iocasae</name>
    <dbReference type="NCBI Taxonomy" id="2715437"/>
    <lineage>
        <taxon>Bacteria</taxon>
        <taxon>Bacillati</taxon>
        <taxon>Bacillota</taxon>
        <taxon>Bacilli</taxon>
        <taxon>Bacillales</taxon>
        <taxon>Fictibacillaceae</taxon>
        <taxon>Fictibacillus</taxon>
    </lineage>
</organism>
<proteinExistence type="inferred from homology"/>
<comment type="similarity">
    <text evidence="1">Belongs to the sigma-70 factor family. ECF subfamily.</text>
</comment>
<evidence type="ECO:0000256" key="3">
    <source>
        <dbReference type="ARBA" id="ARBA00023082"/>
    </source>
</evidence>
<name>A0ABW2NTP3_9BACL</name>
<dbReference type="Proteomes" id="UP001596549">
    <property type="component" value="Unassembled WGS sequence"/>
</dbReference>
<evidence type="ECO:0000313" key="7">
    <source>
        <dbReference type="EMBL" id="MFC7371409.1"/>
    </source>
</evidence>